<evidence type="ECO:0000256" key="4">
    <source>
        <dbReference type="ARBA" id="ARBA00022605"/>
    </source>
</evidence>
<comment type="function">
    <text evidence="1 10">Catalyzes the sequential NAD-dependent oxidations of L-histidinol to L-histidinaldehyde and then to L-histidine.</text>
</comment>
<evidence type="ECO:0000256" key="12">
    <source>
        <dbReference type="PIRSR" id="PIRSR000099-1"/>
    </source>
</evidence>
<dbReference type="InterPro" id="IPR016161">
    <property type="entry name" value="Ald_DH/histidinol_DH"/>
</dbReference>
<evidence type="ECO:0000256" key="8">
    <source>
        <dbReference type="ARBA" id="ARBA00023027"/>
    </source>
</evidence>
<dbReference type="AlphaFoldDB" id="A0A1Z4KI66"/>
<comment type="cofactor">
    <cofactor evidence="10 15">
        <name>Zn(2+)</name>
        <dbReference type="ChEBI" id="CHEBI:29105"/>
    </cofactor>
    <text evidence="10 15">Binds 1 zinc ion per subunit.</text>
</comment>
<dbReference type="PANTHER" id="PTHR21256:SF2">
    <property type="entry name" value="HISTIDINE BIOSYNTHESIS TRIFUNCTIONAL PROTEIN"/>
    <property type="match status" value="1"/>
</dbReference>
<feature type="binding site" evidence="10 15">
    <location>
        <position position="358"/>
    </location>
    <ligand>
        <name>Zn(2+)</name>
        <dbReference type="ChEBI" id="CHEBI:29105"/>
    </ligand>
</feature>
<dbReference type="EC" id="1.1.1.23" evidence="3 10"/>
<gene>
    <name evidence="17" type="primary">hisD_1</name>
    <name evidence="10" type="synonym">hisD</name>
    <name evidence="17" type="ORF">NIES23_14690</name>
</gene>
<dbReference type="SUPFAM" id="SSF53720">
    <property type="entry name" value="ALDH-like"/>
    <property type="match status" value="1"/>
</dbReference>
<feature type="binding site" evidence="10 14">
    <location>
        <position position="417"/>
    </location>
    <ligand>
        <name>substrate</name>
    </ligand>
</feature>
<evidence type="ECO:0000256" key="6">
    <source>
        <dbReference type="ARBA" id="ARBA00022833"/>
    </source>
</evidence>
<feature type="binding site" evidence="10 14">
    <location>
        <position position="259"/>
    </location>
    <ligand>
        <name>substrate</name>
    </ligand>
</feature>
<feature type="binding site" evidence="10 13">
    <location>
        <position position="211"/>
    </location>
    <ligand>
        <name>NAD(+)</name>
        <dbReference type="ChEBI" id="CHEBI:57540"/>
    </ligand>
</feature>
<dbReference type="PANTHER" id="PTHR21256">
    <property type="entry name" value="HISTIDINOL DEHYDROGENASE HDH"/>
    <property type="match status" value="1"/>
</dbReference>
<evidence type="ECO:0000256" key="11">
    <source>
        <dbReference type="PIRNR" id="PIRNR000099"/>
    </source>
</evidence>
<dbReference type="InterPro" id="IPR022695">
    <property type="entry name" value="Histidinol_DH_monofunct"/>
</dbReference>
<feature type="binding site" evidence="10 14">
    <location>
        <position position="325"/>
    </location>
    <ligand>
        <name>substrate</name>
    </ligand>
</feature>
<evidence type="ECO:0000256" key="10">
    <source>
        <dbReference type="HAMAP-Rule" id="MF_01024"/>
    </source>
</evidence>
<feature type="active site" description="Proton acceptor" evidence="10 12">
    <location>
        <position position="324"/>
    </location>
</feature>
<dbReference type="InterPro" id="IPR012131">
    <property type="entry name" value="Hstdl_DH"/>
</dbReference>
<dbReference type="GO" id="GO:0000105">
    <property type="term" value="P:L-histidine biosynthetic process"/>
    <property type="evidence" value="ECO:0007669"/>
    <property type="project" value="UniProtKB-UniRule"/>
</dbReference>
<evidence type="ECO:0000256" key="15">
    <source>
        <dbReference type="PIRSR" id="PIRSR000099-4"/>
    </source>
</evidence>
<keyword evidence="6 10" id="KW-0862">Zinc</keyword>
<keyword evidence="4 10" id="KW-0028">Amino-acid biosynthesis</keyword>
<evidence type="ECO:0000256" key="5">
    <source>
        <dbReference type="ARBA" id="ARBA00022723"/>
    </source>
</evidence>
<feature type="binding site" evidence="10 13">
    <location>
        <position position="188"/>
    </location>
    <ligand>
        <name>NAD(+)</name>
        <dbReference type="ChEBI" id="CHEBI:57540"/>
    </ligand>
</feature>
<name>A0A1Z4KI66_ANAVA</name>
<evidence type="ECO:0000256" key="1">
    <source>
        <dbReference type="ARBA" id="ARBA00003850"/>
    </source>
</evidence>
<dbReference type="EMBL" id="AP018216">
    <property type="protein sequence ID" value="BAY68681.1"/>
    <property type="molecule type" value="Genomic_DNA"/>
</dbReference>
<dbReference type="FunFam" id="3.40.50.1980:FF:000001">
    <property type="entry name" value="Histidinol dehydrogenase"/>
    <property type="match status" value="1"/>
</dbReference>
<dbReference type="SMR" id="A0A1Z4KI66"/>
<feature type="binding site" evidence="10 14">
    <location>
        <position position="358"/>
    </location>
    <ligand>
        <name>substrate</name>
    </ligand>
</feature>
<dbReference type="Gene3D" id="1.20.5.1300">
    <property type="match status" value="1"/>
</dbReference>
<dbReference type="GO" id="GO:0051287">
    <property type="term" value="F:NAD binding"/>
    <property type="evidence" value="ECO:0007669"/>
    <property type="project" value="InterPro"/>
</dbReference>
<feature type="active site" description="Proton acceptor" evidence="10 12">
    <location>
        <position position="325"/>
    </location>
</feature>
<dbReference type="GO" id="GO:0004399">
    <property type="term" value="F:histidinol dehydrogenase activity"/>
    <property type="evidence" value="ECO:0007669"/>
    <property type="project" value="UniProtKB-UniRule"/>
</dbReference>
<evidence type="ECO:0000313" key="17">
    <source>
        <dbReference type="EMBL" id="BAY68681.1"/>
    </source>
</evidence>
<keyword evidence="8 10" id="KW-0520">NAD</keyword>
<comment type="similarity">
    <text evidence="2 10 11 16">Belongs to the histidinol dehydrogenase family.</text>
</comment>
<evidence type="ECO:0000313" key="18">
    <source>
        <dbReference type="Proteomes" id="UP000217507"/>
    </source>
</evidence>
<proteinExistence type="inferred from homology"/>
<dbReference type="NCBIfam" id="TIGR00069">
    <property type="entry name" value="hisD"/>
    <property type="match status" value="1"/>
</dbReference>
<dbReference type="HAMAP" id="MF_01024">
    <property type="entry name" value="HisD"/>
    <property type="match status" value="1"/>
</dbReference>
<feature type="binding site" evidence="10 15">
    <location>
        <position position="256"/>
    </location>
    <ligand>
        <name>Zn(2+)</name>
        <dbReference type="ChEBI" id="CHEBI:29105"/>
    </ligand>
</feature>
<accession>A0A1Z4KI66</accession>
<dbReference type="FunFam" id="3.40.50.1980:FF:000026">
    <property type="entry name" value="Histidinol dehydrogenase"/>
    <property type="match status" value="1"/>
</dbReference>
<feature type="binding site" evidence="10 14">
    <location>
        <position position="256"/>
    </location>
    <ligand>
        <name>substrate</name>
    </ligand>
</feature>
<evidence type="ECO:0000256" key="7">
    <source>
        <dbReference type="ARBA" id="ARBA00023002"/>
    </source>
</evidence>
<dbReference type="Pfam" id="PF00815">
    <property type="entry name" value="Histidinol_dh"/>
    <property type="match status" value="1"/>
</dbReference>
<dbReference type="UniPathway" id="UPA00031">
    <property type="reaction ID" value="UER00014"/>
</dbReference>
<feature type="binding site" evidence="10 14">
    <location>
        <position position="412"/>
    </location>
    <ligand>
        <name>substrate</name>
    </ligand>
</feature>
<evidence type="ECO:0000256" key="13">
    <source>
        <dbReference type="PIRSR" id="PIRSR000099-2"/>
    </source>
</evidence>
<comment type="catalytic activity">
    <reaction evidence="9 10">
        <text>L-histidinol + 2 NAD(+) + H2O = L-histidine + 2 NADH + 3 H(+)</text>
        <dbReference type="Rhea" id="RHEA:20641"/>
        <dbReference type="ChEBI" id="CHEBI:15377"/>
        <dbReference type="ChEBI" id="CHEBI:15378"/>
        <dbReference type="ChEBI" id="CHEBI:57540"/>
        <dbReference type="ChEBI" id="CHEBI:57595"/>
        <dbReference type="ChEBI" id="CHEBI:57699"/>
        <dbReference type="ChEBI" id="CHEBI:57945"/>
        <dbReference type="EC" id="1.1.1.23"/>
    </reaction>
</comment>
<dbReference type="GO" id="GO:0005829">
    <property type="term" value="C:cytosol"/>
    <property type="evidence" value="ECO:0007669"/>
    <property type="project" value="TreeGrafter"/>
</dbReference>
<protein>
    <recommendedName>
        <fullName evidence="3 10">Histidinol dehydrogenase</fullName>
        <shortName evidence="10">HDH</shortName>
        <ecNumber evidence="3 10">1.1.1.23</ecNumber>
    </recommendedName>
</protein>
<dbReference type="GO" id="GO:0008270">
    <property type="term" value="F:zinc ion binding"/>
    <property type="evidence" value="ECO:0007669"/>
    <property type="project" value="UniProtKB-UniRule"/>
</dbReference>
<keyword evidence="7 10" id="KW-0560">Oxidoreductase</keyword>
<feature type="binding site" evidence="10 15">
    <location>
        <position position="259"/>
    </location>
    <ligand>
        <name>Zn(2+)</name>
        <dbReference type="ChEBI" id="CHEBI:29105"/>
    </ligand>
</feature>
<dbReference type="InterPro" id="IPR001692">
    <property type="entry name" value="Histidinol_DH_CS"/>
</dbReference>
<dbReference type="PRINTS" id="PR00083">
    <property type="entry name" value="HOLDHDRGNASE"/>
</dbReference>
<dbReference type="Gene3D" id="3.40.50.1980">
    <property type="entry name" value="Nitrogenase molybdenum iron protein domain"/>
    <property type="match status" value="2"/>
</dbReference>
<organism evidence="17 18">
    <name type="scientific">Trichormus variabilis NIES-23</name>
    <dbReference type="NCBI Taxonomy" id="1973479"/>
    <lineage>
        <taxon>Bacteria</taxon>
        <taxon>Bacillati</taxon>
        <taxon>Cyanobacteriota</taxon>
        <taxon>Cyanophyceae</taxon>
        <taxon>Nostocales</taxon>
        <taxon>Nostocaceae</taxon>
        <taxon>Trichormus</taxon>
    </lineage>
</organism>
<evidence type="ECO:0000256" key="14">
    <source>
        <dbReference type="PIRSR" id="PIRSR000099-3"/>
    </source>
</evidence>
<comment type="pathway">
    <text evidence="10">Amino-acid biosynthesis; L-histidine biosynthesis; L-histidine from 5-phospho-alpha-D-ribose 1-diphosphate: step 9/9.</text>
</comment>
<keyword evidence="5 10" id="KW-0479">Metal-binding</keyword>
<sequence>MLVLKTTDKEFSPRFQSLVSDRREATVDVSGTVRDILAHVKARGDAAVQEYTSRFDHYRPHSHHLSAAFIAEQAAKCSDEVKAALELAAERISSFHQKQLPQDIGYTDTAGVKLGLNWVALSQVGIYVPGGRASYPSSVLMNALPAKIAGVERIVMTVPMPHGEINPAVLAAAQVAGVTEIYSIGGAQAVGALAYGTETITPVDKIVGPGNAYVAEAKRQVFGTVGIDSIAGPSEILVVADRQNNPEWIAWDLLSQAEHDPSAQSILITDSESFAQQVIAAVEQILTTLPSQKVASSSWQNHGAVIIVRDLAESIPLLNQLAPEHVELCVDNPQLLASQIKCAGSLFLGRYTPEAIGDYLGGPNHVLPTSRSARFASGLSVYDFLKRITYLECNQAALQKIGQSAVTLAETEGLPAHAGSVAVRLQGLKDM</sequence>
<dbReference type="Proteomes" id="UP000217507">
    <property type="component" value="Chromosome"/>
</dbReference>
<feature type="binding site" evidence="10 14">
    <location>
        <position position="234"/>
    </location>
    <ligand>
        <name>substrate</name>
    </ligand>
</feature>
<dbReference type="PIRSF" id="PIRSF000099">
    <property type="entry name" value="Histidinol_dh"/>
    <property type="match status" value="1"/>
</dbReference>
<evidence type="ECO:0000256" key="16">
    <source>
        <dbReference type="RuleBase" id="RU004175"/>
    </source>
</evidence>
<dbReference type="PROSITE" id="PS00611">
    <property type="entry name" value="HISOL_DEHYDROGENASE"/>
    <property type="match status" value="1"/>
</dbReference>
<feature type="binding site" evidence="10 15">
    <location>
        <position position="417"/>
    </location>
    <ligand>
        <name>Zn(2+)</name>
        <dbReference type="ChEBI" id="CHEBI:29105"/>
    </ligand>
</feature>
<evidence type="ECO:0000256" key="2">
    <source>
        <dbReference type="ARBA" id="ARBA00010178"/>
    </source>
</evidence>
<keyword evidence="10" id="KW-0368">Histidine biosynthesis</keyword>
<dbReference type="CDD" id="cd06572">
    <property type="entry name" value="Histidinol_dh"/>
    <property type="match status" value="1"/>
</dbReference>
<feature type="binding site" evidence="10 13">
    <location>
        <position position="127"/>
    </location>
    <ligand>
        <name>NAD(+)</name>
        <dbReference type="ChEBI" id="CHEBI:57540"/>
    </ligand>
</feature>
<reference evidence="17 18" key="1">
    <citation type="submission" date="2017-06" db="EMBL/GenBank/DDBJ databases">
        <title>Genome sequencing of cyanobaciteial culture collection at National Institute for Environmental Studies (NIES).</title>
        <authorList>
            <person name="Hirose Y."/>
            <person name="Shimura Y."/>
            <person name="Fujisawa T."/>
            <person name="Nakamura Y."/>
            <person name="Kawachi M."/>
        </authorList>
    </citation>
    <scope>NUCLEOTIDE SEQUENCE [LARGE SCALE GENOMIC DNA]</scope>
    <source>
        <strain evidence="17 18">NIES-23</strain>
    </source>
</reference>
<evidence type="ECO:0000256" key="9">
    <source>
        <dbReference type="ARBA" id="ARBA00049489"/>
    </source>
</evidence>
<evidence type="ECO:0000256" key="3">
    <source>
        <dbReference type="ARBA" id="ARBA00012965"/>
    </source>
</evidence>